<feature type="region of interest" description="Disordered" evidence="2">
    <location>
        <begin position="80"/>
        <end position="107"/>
    </location>
</feature>
<protein>
    <submittedName>
        <fullName evidence="3">Uncharacterized protein</fullName>
    </submittedName>
</protein>
<gene>
    <name evidence="3" type="ORF">ACFQW9_27220</name>
</gene>
<evidence type="ECO:0000313" key="3">
    <source>
        <dbReference type="EMBL" id="MFC7354347.1"/>
    </source>
</evidence>
<keyword evidence="4" id="KW-1185">Reference proteome</keyword>
<dbReference type="EMBL" id="JBHTCK010000009">
    <property type="protein sequence ID" value="MFC7354347.1"/>
    <property type="molecule type" value="Genomic_DNA"/>
</dbReference>
<evidence type="ECO:0000256" key="1">
    <source>
        <dbReference type="ARBA" id="ARBA00022737"/>
    </source>
</evidence>
<dbReference type="Pfam" id="PF01436">
    <property type="entry name" value="NHL"/>
    <property type="match status" value="1"/>
</dbReference>
<organism evidence="3 4">
    <name type="scientific">Streptomyces caviscabies</name>
    <dbReference type="NCBI Taxonomy" id="90079"/>
    <lineage>
        <taxon>Bacteria</taxon>
        <taxon>Bacillati</taxon>
        <taxon>Actinomycetota</taxon>
        <taxon>Actinomycetes</taxon>
        <taxon>Kitasatosporales</taxon>
        <taxon>Streptomycetaceae</taxon>
        <taxon>Streptomyces</taxon>
    </lineage>
</organism>
<proteinExistence type="predicted"/>
<evidence type="ECO:0000256" key="2">
    <source>
        <dbReference type="SAM" id="MobiDB-lite"/>
    </source>
</evidence>
<comment type="caution">
    <text evidence="3">The sequence shown here is derived from an EMBL/GenBank/DDBJ whole genome shotgun (WGS) entry which is preliminary data.</text>
</comment>
<dbReference type="Proteomes" id="UP001596509">
    <property type="component" value="Unassembled WGS sequence"/>
</dbReference>
<dbReference type="RefSeq" id="WP_319286923.1">
    <property type="nucleotide sequence ID" value="NZ_JBHTCK010000009.1"/>
</dbReference>
<reference evidence="4" key="1">
    <citation type="journal article" date="2019" name="Int. J. Syst. Evol. Microbiol.">
        <title>The Global Catalogue of Microorganisms (GCM) 10K type strain sequencing project: providing services to taxonomists for standard genome sequencing and annotation.</title>
        <authorList>
            <consortium name="The Broad Institute Genomics Platform"/>
            <consortium name="The Broad Institute Genome Sequencing Center for Infectious Disease"/>
            <person name="Wu L."/>
            <person name="Ma J."/>
        </authorList>
    </citation>
    <scope>NUCLEOTIDE SEQUENCE [LARGE SCALE GENOMIC DNA]</scope>
    <source>
        <strain evidence="4">ICMP 19430</strain>
    </source>
</reference>
<dbReference type="SUPFAM" id="SSF101898">
    <property type="entry name" value="NHL repeat"/>
    <property type="match status" value="1"/>
</dbReference>
<accession>A0ABW2MLK7</accession>
<dbReference type="InterPro" id="IPR011042">
    <property type="entry name" value="6-blade_b-propeller_TolB-like"/>
</dbReference>
<dbReference type="Gene3D" id="2.120.10.30">
    <property type="entry name" value="TolB, C-terminal domain"/>
    <property type="match status" value="1"/>
</dbReference>
<sequence length="107" mass="11278">MDTIGLSRPIGLALTANGDLYIADSFNDRVVELPAGGGPQRTVPATGLNSPYGLAGALYIADFDNDRVVKLPVRGGQRTLPVAGLHTPAGPAVPPGRDAYWRRPTER</sequence>
<keyword evidence="1" id="KW-0677">Repeat</keyword>
<evidence type="ECO:0000313" key="4">
    <source>
        <dbReference type="Proteomes" id="UP001596509"/>
    </source>
</evidence>
<dbReference type="InterPro" id="IPR001258">
    <property type="entry name" value="NHL_repeat"/>
</dbReference>
<name>A0ABW2MLK7_9ACTN</name>